<sequence length="65" mass="7035">LHCTEVKVQREDAVVERDVVVDAEEEVNGALSTQSSPSKRVTSEINRLITACSNLAPARQLKGSV</sequence>
<evidence type="ECO:0000313" key="1">
    <source>
        <dbReference type="WBParaSite" id="HNAJ_0001199201-mRNA-1"/>
    </source>
</evidence>
<proteinExistence type="predicted"/>
<accession>A0A0R3TVX4</accession>
<dbReference type="AlphaFoldDB" id="A0A0R3TVX4"/>
<dbReference type="WBParaSite" id="HNAJ_0001199201-mRNA-1">
    <property type="protein sequence ID" value="HNAJ_0001199201-mRNA-1"/>
    <property type="gene ID" value="HNAJ_0001199201"/>
</dbReference>
<organism evidence="1">
    <name type="scientific">Rodentolepis nana</name>
    <name type="common">Dwarf tapeworm</name>
    <name type="synonym">Hymenolepis nana</name>
    <dbReference type="NCBI Taxonomy" id="102285"/>
    <lineage>
        <taxon>Eukaryota</taxon>
        <taxon>Metazoa</taxon>
        <taxon>Spiralia</taxon>
        <taxon>Lophotrochozoa</taxon>
        <taxon>Platyhelminthes</taxon>
        <taxon>Cestoda</taxon>
        <taxon>Eucestoda</taxon>
        <taxon>Cyclophyllidea</taxon>
        <taxon>Hymenolepididae</taxon>
        <taxon>Rodentolepis</taxon>
    </lineage>
</organism>
<protein>
    <submittedName>
        <fullName evidence="1">Movement protein</fullName>
    </submittedName>
</protein>
<name>A0A0R3TVX4_RODNA</name>
<reference evidence="1" key="1">
    <citation type="submission" date="2017-02" db="UniProtKB">
        <authorList>
            <consortium name="WormBaseParasite"/>
        </authorList>
    </citation>
    <scope>IDENTIFICATION</scope>
</reference>